<evidence type="ECO:0000256" key="1">
    <source>
        <dbReference type="SAM" id="MobiDB-lite"/>
    </source>
</evidence>
<feature type="domain" description="Cell wall hydrolase SleB" evidence="2">
    <location>
        <begin position="154"/>
        <end position="263"/>
    </location>
</feature>
<dbReference type="GO" id="GO:0016787">
    <property type="term" value="F:hydrolase activity"/>
    <property type="evidence" value="ECO:0007669"/>
    <property type="project" value="InterPro"/>
</dbReference>
<evidence type="ECO:0000313" key="4">
    <source>
        <dbReference type="Proteomes" id="UP000059113"/>
    </source>
</evidence>
<dbReference type="InterPro" id="IPR042047">
    <property type="entry name" value="SleB_dom1"/>
</dbReference>
<dbReference type="KEGG" id="ery:CP97_07320"/>
<dbReference type="RefSeq" id="WP_227819712.1">
    <property type="nucleotide sequence ID" value="NZ_CP011310.1"/>
</dbReference>
<dbReference type="EMBL" id="CP011310">
    <property type="protein sequence ID" value="AKQ43257.2"/>
    <property type="molecule type" value="Genomic_DNA"/>
</dbReference>
<organism evidence="3 4">
    <name type="scientific">Aurantiacibacter atlanticus</name>
    <dbReference type="NCBI Taxonomy" id="1648404"/>
    <lineage>
        <taxon>Bacteria</taxon>
        <taxon>Pseudomonadati</taxon>
        <taxon>Pseudomonadota</taxon>
        <taxon>Alphaproteobacteria</taxon>
        <taxon>Sphingomonadales</taxon>
        <taxon>Erythrobacteraceae</taxon>
        <taxon>Aurantiacibacter</taxon>
    </lineage>
</organism>
<dbReference type="Pfam" id="PF07486">
    <property type="entry name" value="Hydrolase_2"/>
    <property type="match status" value="1"/>
</dbReference>
<name>A0A0H4VEZ5_9SPHN</name>
<dbReference type="AlphaFoldDB" id="A0A0H4VEZ5"/>
<sequence>MDQIPPFAVTAQAQPRRDFRSRRQPLRARLMGVAKRMAIVGVALAVPALAAPDTIAALQRDAITAQAVKQMPFETPGLSFPGSAFYYLEDAPHMVDAEGWDKPIAVIGAPAFTPSSKLADLPLAAAPLRIAGSDRDHVRAQQCMAQAIYYEAASESDAGQRAVAQVVLNRVAHTAYPRSVCGVVYQGSERTTGCQFSFTCDGSLARQPSRSGWDRASRIAREALAGVAYAPVGTATHYHTLAINPYWASSLDTVSVIGAHKFYRWRGAAGRPSAFTASYAGAEPSAARARALTPNAPDPASAPVIAAASTETGPISHSAAQPKPSVAAVAEGTAPLASAPRSGNIRSEYANSGRWIERP</sequence>
<protein>
    <recommendedName>
        <fullName evidence="2">Cell wall hydrolase SleB domain-containing protein</fullName>
    </recommendedName>
</protein>
<reference evidence="3 4" key="1">
    <citation type="journal article" date="2015" name="Int. J. Syst. Evol. Microbiol.">
        <title>Erythrobacter atlanticus sp. nov., a bacterium from ocean sediment able to degrade polycyclic aromatic hydrocarbons.</title>
        <authorList>
            <person name="Zhuang L."/>
            <person name="Liu Y."/>
            <person name="Wang L."/>
            <person name="Wang W."/>
            <person name="Shao Z."/>
        </authorList>
    </citation>
    <scope>NUCLEOTIDE SEQUENCE [LARGE SCALE GENOMIC DNA]</scope>
    <source>
        <strain evidence="4">s21-N3</strain>
    </source>
</reference>
<reference evidence="4" key="2">
    <citation type="submission" date="2015-04" db="EMBL/GenBank/DDBJ databases">
        <title>The complete genome sequence of Erythrobacter sp. s21-N3.</title>
        <authorList>
            <person name="Zhuang L."/>
            <person name="Liu Y."/>
            <person name="Shao Z."/>
        </authorList>
    </citation>
    <scope>NUCLEOTIDE SEQUENCE [LARGE SCALE GENOMIC DNA]</scope>
    <source>
        <strain evidence="4">s21-N3</strain>
    </source>
</reference>
<dbReference type="STRING" id="1648404.CP97_07320"/>
<gene>
    <name evidence="3" type="ORF">CP97_07320</name>
</gene>
<dbReference type="Proteomes" id="UP000059113">
    <property type="component" value="Chromosome"/>
</dbReference>
<proteinExistence type="predicted"/>
<keyword evidence="4" id="KW-1185">Reference proteome</keyword>
<dbReference type="InterPro" id="IPR011105">
    <property type="entry name" value="Cell_wall_hydrolase_SleB"/>
</dbReference>
<evidence type="ECO:0000313" key="3">
    <source>
        <dbReference type="EMBL" id="AKQ43257.2"/>
    </source>
</evidence>
<dbReference type="Gene3D" id="1.10.10.2520">
    <property type="entry name" value="Cell wall hydrolase SleB, domain 1"/>
    <property type="match status" value="1"/>
</dbReference>
<feature type="compositionally biased region" description="Polar residues" evidence="1">
    <location>
        <begin position="309"/>
        <end position="319"/>
    </location>
</feature>
<evidence type="ECO:0000259" key="2">
    <source>
        <dbReference type="Pfam" id="PF07486"/>
    </source>
</evidence>
<accession>A0A0H4VEZ5</accession>
<feature type="region of interest" description="Disordered" evidence="1">
    <location>
        <begin position="309"/>
        <end position="359"/>
    </location>
</feature>